<name>A0ABP0DKE9_9PEZI</name>
<feature type="region of interest" description="Disordered" evidence="1">
    <location>
        <begin position="228"/>
        <end position="259"/>
    </location>
</feature>
<feature type="compositionally biased region" description="Pro residues" evidence="1">
    <location>
        <begin position="166"/>
        <end position="180"/>
    </location>
</feature>
<keyword evidence="3" id="KW-1185">Reference proteome</keyword>
<feature type="compositionally biased region" description="Low complexity" evidence="1">
    <location>
        <begin position="203"/>
        <end position="212"/>
    </location>
</feature>
<gene>
    <name evidence="2" type="ORF">SEPCBS119000_002984</name>
</gene>
<organism evidence="2 3">
    <name type="scientific">Sporothrix epigloea</name>
    <dbReference type="NCBI Taxonomy" id="1892477"/>
    <lineage>
        <taxon>Eukaryota</taxon>
        <taxon>Fungi</taxon>
        <taxon>Dikarya</taxon>
        <taxon>Ascomycota</taxon>
        <taxon>Pezizomycotina</taxon>
        <taxon>Sordariomycetes</taxon>
        <taxon>Sordariomycetidae</taxon>
        <taxon>Ophiostomatales</taxon>
        <taxon>Ophiostomataceae</taxon>
        <taxon>Sporothrix</taxon>
    </lineage>
</organism>
<protein>
    <submittedName>
        <fullName evidence="2">Uncharacterized protein</fullName>
    </submittedName>
</protein>
<evidence type="ECO:0000313" key="3">
    <source>
        <dbReference type="Proteomes" id="UP001642502"/>
    </source>
</evidence>
<feature type="compositionally biased region" description="Basic and acidic residues" evidence="1">
    <location>
        <begin position="182"/>
        <end position="202"/>
    </location>
</feature>
<evidence type="ECO:0000256" key="1">
    <source>
        <dbReference type="SAM" id="MobiDB-lite"/>
    </source>
</evidence>
<feature type="compositionally biased region" description="Pro residues" evidence="1">
    <location>
        <begin position="246"/>
        <end position="256"/>
    </location>
</feature>
<evidence type="ECO:0000313" key="2">
    <source>
        <dbReference type="EMBL" id="CAK7268289.1"/>
    </source>
</evidence>
<proteinExistence type="predicted"/>
<accession>A0ABP0DKE9</accession>
<dbReference type="Proteomes" id="UP001642502">
    <property type="component" value="Unassembled WGS sequence"/>
</dbReference>
<dbReference type="EMBL" id="CAWUON010000035">
    <property type="protein sequence ID" value="CAK7268289.1"/>
    <property type="molecule type" value="Genomic_DNA"/>
</dbReference>
<feature type="region of interest" description="Disordered" evidence="1">
    <location>
        <begin position="162"/>
        <end position="212"/>
    </location>
</feature>
<comment type="caution">
    <text evidence="2">The sequence shown here is derived from an EMBL/GenBank/DDBJ whole genome shotgun (WGS) entry which is preliminary data.</text>
</comment>
<reference evidence="2 3" key="1">
    <citation type="submission" date="2024-01" db="EMBL/GenBank/DDBJ databases">
        <authorList>
            <person name="Allen C."/>
            <person name="Tagirdzhanova G."/>
        </authorList>
    </citation>
    <scope>NUCLEOTIDE SEQUENCE [LARGE SCALE GENOMIC DNA]</scope>
    <source>
        <strain evidence="2 3">CBS 119000</strain>
    </source>
</reference>
<sequence>MAFTGVRITVDQVGARLVFVGAESKLAVAEAIKMLDNLFSRFIFTMPPPKHMLYAETDGAYHVDARYMAHVNDVMLNSTILDPSQYPTEALQAKTYKALFAKSVCLRICDVDHFRRMEISLFGPRSQPIFNDQARKWPIWFKRVEYTPKTCELAASSYEDAIASPQKPPAKRPQPLPQPRSEPGHHESKPVDVTRVEAKREQSNGVVENEPSSVENVDLLGINLLDAPKQSRPTNALSSNNSENKPPSPSAVPPIPLSYQSDTHGYQMKLLWDFVNTSSKVTAGRSFADRPKLIEANSTADNEIKLPNGPPPHHDNGTAKLIDCLIDMPTQPAATASKAAQKPPMAVTGSSIPPISEPNGLLIDIDSCPSRPATTCLSRAEQSTSTARRAEMSKALIVRRSLFNTSLCHAFRRLMADLPYSRGRIKMQVELGRIYIVNAEPEGLAFNRPGEAANGWSQSEITTRLDTICVSPGSVFFSKALTLFANDIESVLGLDDNAISQSVQNDSSGNILDRATNESNFGLSSSWTIHERRITYEFKCQQLYLKDSGLFEASSPFIIEVDGTGPGPFTYSIRSVEDTRPPIWIHCIRRHWDARVLVSYSHTDRLEAKYGDFARQLLRSMVVSPGHITSPKFQFAYDDRKVNKDGQTHSISVLSARIRNIGRFVSSEHQHQSFLDVSWNWLMKLVKRPGERDKSTGTVHATAAPDNPSRGVFTSWYEASVVSAAAEAAFRENETLQVGEVASWGTMGTAALDEMYESAFRPALQLVQEMDGVGVLVDNGQGDRQWTPPIKASQVAQAVQKFW</sequence>